<dbReference type="InterPro" id="IPR051607">
    <property type="entry name" value="Metallo-dep_hydrolases"/>
</dbReference>
<dbReference type="Proteomes" id="UP000605970">
    <property type="component" value="Unassembled WGS sequence"/>
</dbReference>
<dbReference type="OrthoDB" id="194468at2759"/>
<dbReference type="Gene3D" id="3.20.20.140">
    <property type="entry name" value="Metal-dependent hydrolases"/>
    <property type="match status" value="1"/>
</dbReference>
<sequence>MDHLKRNIFIKIDKEGKIEKIFFKKEEESFKEVIDLGLVALLPGFVNVHSHAFHRELRGLSQIGECGGDNFWKWRENMYKIVENIDYEKMKQICVNTFEEMLSAGITTVGEFHYVHHLNNSEGKFALDMAVVEAACQVGIRLVIIETLYMRGGFSQPKINPEQWRFASQSIEQFIEHVNNLKDELKNDDKYKGLITIALAVHSLRAVPITEAHKLYQFSIQNNIPLHLHLEEQPLELKECQDVHSGRDPGQVLLEDIMTDEGTKKIDDSLITTVHCTYSKRSLLDEFIKRGINICICPSTEGYLGDGIPSLDKFDNICLGTDCNNRIGIYLFFEYFYFFNLAMLEELRWLAFCQNMRTNSRNCASLTASKLLNCATINGAKSLGILSKIGDFL</sequence>
<dbReference type="InterPro" id="IPR011059">
    <property type="entry name" value="Metal-dep_hydrolase_composite"/>
</dbReference>
<proteinExistence type="predicted"/>
<name>A0A8T0A3A1_9BILA</name>
<reference evidence="6" key="1">
    <citation type="journal article" date="2020" name="Ecol. Evol.">
        <title>Genome structure and content of the rice root-knot nematode (Meloidogyne graminicola).</title>
        <authorList>
            <person name="Phan N.T."/>
            <person name="Danchin E.G.J."/>
            <person name="Klopp C."/>
            <person name="Perfus-Barbeoch L."/>
            <person name="Kozlowski D.K."/>
            <person name="Koutsovoulos G.D."/>
            <person name="Lopez-Roques C."/>
            <person name="Bouchez O."/>
            <person name="Zahm M."/>
            <person name="Besnard G."/>
            <person name="Bellafiore S."/>
        </authorList>
    </citation>
    <scope>NUCLEOTIDE SEQUENCE</scope>
    <source>
        <strain evidence="6">VN-18</strain>
    </source>
</reference>
<comment type="cofactor">
    <cofactor evidence="1">
        <name>Zn(2+)</name>
        <dbReference type="ChEBI" id="CHEBI:29105"/>
    </cofactor>
</comment>
<dbReference type="GO" id="GO:0019239">
    <property type="term" value="F:deaminase activity"/>
    <property type="evidence" value="ECO:0007669"/>
    <property type="project" value="TreeGrafter"/>
</dbReference>
<accession>A0A8T0A3A1</accession>
<comment type="caution">
    <text evidence="6">The sequence shown here is derived from an EMBL/GenBank/DDBJ whole genome shotgun (WGS) entry which is preliminary data.</text>
</comment>
<dbReference type="Pfam" id="PF01979">
    <property type="entry name" value="Amidohydro_1"/>
    <property type="match status" value="1"/>
</dbReference>
<dbReference type="InterPro" id="IPR006680">
    <property type="entry name" value="Amidohydro-rel"/>
</dbReference>
<organism evidence="6 7">
    <name type="scientific">Meloidogyne graminicola</name>
    <dbReference type="NCBI Taxonomy" id="189291"/>
    <lineage>
        <taxon>Eukaryota</taxon>
        <taxon>Metazoa</taxon>
        <taxon>Ecdysozoa</taxon>
        <taxon>Nematoda</taxon>
        <taxon>Chromadorea</taxon>
        <taxon>Rhabditida</taxon>
        <taxon>Tylenchina</taxon>
        <taxon>Tylenchomorpha</taxon>
        <taxon>Tylenchoidea</taxon>
        <taxon>Meloidogynidae</taxon>
        <taxon>Meloidogyninae</taxon>
        <taxon>Meloidogyne</taxon>
    </lineage>
</organism>
<dbReference type="PANTHER" id="PTHR11271">
    <property type="entry name" value="GUANINE DEAMINASE"/>
    <property type="match status" value="1"/>
</dbReference>
<evidence type="ECO:0000313" key="6">
    <source>
        <dbReference type="EMBL" id="KAF7639865.1"/>
    </source>
</evidence>
<keyword evidence="7" id="KW-1185">Reference proteome</keyword>
<dbReference type="InterPro" id="IPR032466">
    <property type="entry name" value="Metal_Hydrolase"/>
</dbReference>
<keyword evidence="3" id="KW-0378">Hydrolase</keyword>
<evidence type="ECO:0000256" key="3">
    <source>
        <dbReference type="ARBA" id="ARBA00022801"/>
    </source>
</evidence>
<gene>
    <name evidence="6" type="ORF">Mgra_00000785</name>
</gene>
<dbReference type="EMBL" id="JABEBT010000003">
    <property type="protein sequence ID" value="KAF7639865.1"/>
    <property type="molecule type" value="Genomic_DNA"/>
</dbReference>
<evidence type="ECO:0000313" key="7">
    <source>
        <dbReference type="Proteomes" id="UP000605970"/>
    </source>
</evidence>
<dbReference type="SUPFAM" id="SSF51556">
    <property type="entry name" value="Metallo-dependent hydrolases"/>
    <property type="match status" value="1"/>
</dbReference>
<feature type="domain" description="Amidohydrolase-related" evidence="5">
    <location>
        <begin position="41"/>
        <end position="390"/>
    </location>
</feature>
<dbReference type="GO" id="GO:0046872">
    <property type="term" value="F:metal ion binding"/>
    <property type="evidence" value="ECO:0007669"/>
    <property type="project" value="UniProtKB-KW"/>
</dbReference>
<protein>
    <submittedName>
        <fullName evidence="6">Amidohydro-rel domain-containing protein</fullName>
    </submittedName>
</protein>
<evidence type="ECO:0000256" key="1">
    <source>
        <dbReference type="ARBA" id="ARBA00001947"/>
    </source>
</evidence>
<evidence type="ECO:0000259" key="5">
    <source>
        <dbReference type="Pfam" id="PF01979"/>
    </source>
</evidence>
<dbReference type="PANTHER" id="PTHR11271:SF48">
    <property type="entry name" value="AMIDOHYDROLASE-RELATED DOMAIN-CONTAINING PROTEIN"/>
    <property type="match status" value="1"/>
</dbReference>
<keyword evidence="2" id="KW-0479">Metal-binding</keyword>
<dbReference type="AlphaFoldDB" id="A0A8T0A3A1"/>
<keyword evidence="4" id="KW-0862">Zinc</keyword>
<dbReference type="GO" id="GO:0005829">
    <property type="term" value="C:cytosol"/>
    <property type="evidence" value="ECO:0007669"/>
    <property type="project" value="TreeGrafter"/>
</dbReference>
<dbReference type="Gene3D" id="2.30.40.10">
    <property type="entry name" value="Urease, subunit C, domain 1"/>
    <property type="match status" value="1"/>
</dbReference>
<evidence type="ECO:0000256" key="4">
    <source>
        <dbReference type="ARBA" id="ARBA00022833"/>
    </source>
</evidence>
<evidence type="ECO:0000256" key="2">
    <source>
        <dbReference type="ARBA" id="ARBA00022723"/>
    </source>
</evidence>